<evidence type="ECO:0000256" key="3">
    <source>
        <dbReference type="RuleBase" id="RU000363"/>
    </source>
</evidence>
<dbReference type="Gene3D" id="3.40.50.720">
    <property type="entry name" value="NAD(P)-binding Rossmann-like Domain"/>
    <property type="match status" value="1"/>
</dbReference>
<dbReference type="CDD" id="cd05233">
    <property type="entry name" value="SDR_c"/>
    <property type="match status" value="1"/>
</dbReference>
<dbReference type="RefSeq" id="WP_045964096.1">
    <property type="nucleotide sequence ID" value="NZ_JXXW01000031.1"/>
</dbReference>
<dbReference type="InterPro" id="IPR036291">
    <property type="entry name" value="NAD(P)-bd_dom_sf"/>
</dbReference>
<accession>A0AAQ2ESB5</accession>
<dbReference type="InterPro" id="IPR002347">
    <property type="entry name" value="SDR_fam"/>
</dbReference>
<organism evidence="4 5">
    <name type="scientific">Pseudoalteromonas piscicida</name>
    <dbReference type="NCBI Taxonomy" id="43662"/>
    <lineage>
        <taxon>Bacteria</taxon>
        <taxon>Pseudomonadati</taxon>
        <taxon>Pseudomonadota</taxon>
        <taxon>Gammaproteobacteria</taxon>
        <taxon>Alteromonadales</taxon>
        <taxon>Pseudoalteromonadaceae</taxon>
        <taxon>Pseudoalteromonas</taxon>
    </lineage>
</organism>
<proteinExistence type="inferred from homology"/>
<evidence type="ECO:0000256" key="1">
    <source>
        <dbReference type="ARBA" id="ARBA00006484"/>
    </source>
</evidence>
<dbReference type="PANTHER" id="PTHR42901">
    <property type="entry name" value="ALCOHOL DEHYDROGENASE"/>
    <property type="match status" value="1"/>
</dbReference>
<dbReference type="PANTHER" id="PTHR42901:SF1">
    <property type="entry name" value="ALCOHOL DEHYDROGENASE"/>
    <property type="match status" value="1"/>
</dbReference>
<dbReference type="Proteomes" id="UP000305423">
    <property type="component" value="Unassembled WGS sequence"/>
</dbReference>
<name>A0AAQ2ESB5_PSEO7</name>
<evidence type="ECO:0000313" key="4">
    <source>
        <dbReference type="EMBL" id="TMN74732.1"/>
    </source>
</evidence>
<dbReference type="InterPro" id="IPR020904">
    <property type="entry name" value="Sc_DH/Rdtase_CS"/>
</dbReference>
<protein>
    <submittedName>
        <fullName evidence="4">KR domain-containing protein</fullName>
    </submittedName>
</protein>
<dbReference type="SUPFAM" id="SSF51735">
    <property type="entry name" value="NAD(P)-binding Rossmann-fold domains"/>
    <property type="match status" value="1"/>
</dbReference>
<dbReference type="PROSITE" id="PS00061">
    <property type="entry name" value="ADH_SHORT"/>
    <property type="match status" value="1"/>
</dbReference>
<dbReference type="PRINTS" id="PR00080">
    <property type="entry name" value="SDRFAMILY"/>
</dbReference>
<comment type="similarity">
    <text evidence="1 3">Belongs to the short-chain dehydrogenases/reductases (SDR) family.</text>
</comment>
<gene>
    <name evidence="4" type="ORF">CWB74_17915</name>
</gene>
<comment type="caution">
    <text evidence="4">The sequence shown here is derived from an EMBL/GenBank/DDBJ whole genome shotgun (WGS) entry which is preliminary data.</text>
</comment>
<evidence type="ECO:0000256" key="2">
    <source>
        <dbReference type="ARBA" id="ARBA00023002"/>
    </source>
</evidence>
<keyword evidence="2" id="KW-0560">Oxidoreductase</keyword>
<reference evidence="4 5" key="1">
    <citation type="submission" date="2017-12" db="EMBL/GenBank/DDBJ databases">
        <authorList>
            <person name="Paulsen S."/>
            <person name="Gram L.K."/>
        </authorList>
    </citation>
    <scope>NUCLEOTIDE SEQUENCE [LARGE SCALE GENOMIC DNA]</scope>
    <source>
        <strain evidence="4 5">S1607</strain>
    </source>
</reference>
<reference evidence="5" key="2">
    <citation type="submission" date="2019-06" db="EMBL/GenBank/DDBJ databases">
        <title>Co-occurence of chitin degradation, pigmentation and bioactivity in marine Pseudoalteromonas.</title>
        <authorList>
            <person name="Sonnenschein E.C."/>
            <person name="Bech P.K."/>
        </authorList>
    </citation>
    <scope>NUCLEOTIDE SEQUENCE [LARGE SCALE GENOMIC DNA]</scope>
    <source>
        <strain evidence="5">S1607</strain>
    </source>
</reference>
<dbReference type="PRINTS" id="PR00081">
    <property type="entry name" value="GDHRDH"/>
</dbReference>
<dbReference type="AlphaFoldDB" id="A0AAQ2ESB5"/>
<evidence type="ECO:0000313" key="5">
    <source>
        <dbReference type="Proteomes" id="UP000305423"/>
    </source>
</evidence>
<sequence length="251" mass="27636">MKYVLITGASSGIGLAMCHKFASEGHNLIIVARSEDKLNTLKSELESQFHIDVMVKVVDLSTFGAAQQLYDQCAEYEIEVLVNNAGFGDFSNAWDMSLDKAEQMLDLNIKALTTLSLNYVRDYRDKDATLINVSSIGGYKMFPTAVTYCATKFYVSAFTEGVAEDLRIGQKPMRAKVLAPAATATDFFNQAYTNAGLESDASTDRSQYTPASVLATYTYQLFQSEHIVGHIDGDGQLILQPPIFDYVLAKV</sequence>
<dbReference type="Pfam" id="PF00106">
    <property type="entry name" value="adh_short"/>
    <property type="match status" value="1"/>
</dbReference>
<dbReference type="GO" id="GO:0016491">
    <property type="term" value="F:oxidoreductase activity"/>
    <property type="evidence" value="ECO:0007669"/>
    <property type="project" value="UniProtKB-KW"/>
</dbReference>
<dbReference type="EMBL" id="PNEL01000052">
    <property type="protein sequence ID" value="TMN74732.1"/>
    <property type="molecule type" value="Genomic_DNA"/>
</dbReference>